<evidence type="ECO:0000313" key="2">
    <source>
        <dbReference type="Proteomes" id="UP000610293"/>
    </source>
</evidence>
<comment type="caution">
    <text evidence="1">The sequence shown here is derived from an EMBL/GenBank/DDBJ whole genome shotgun (WGS) entry which is preliminary data.</text>
</comment>
<proteinExistence type="predicted"/>
<dbReference type="RefSeq" id="WP_191956136.1">
    <property type="nucleotide sequence ID" value="NZ_JACYNJ010000009.1"/>
</dbReference>
<accession>A0AAE2PYT5</accession>
<dbReference type="EMBL" id="JACYNJ010000009">
    <property type="protein sequence ID" value="MBD8270957.1"/>
    <property type="molecule type" value="Genomic_DNA"/>
</dbReference>
<name>A0AAE2PYT5_PSEFL</name>
<organism evidence="1 2">
    <name type="scientific">Pseudomonas fluorescens</name>
    <dbReference type="NCBI Taxonomy" id="294"/>
    <lineage>
        <taxon>Bacteria</taxon>
        <taxon>Pseudomonadati</taxon>
        <taxon>Pseudomonadota</taxon>
        <taxon>Gammaproteobacteria</taxon>
        <taxon>Pseudomonadales</taxon>
        <taxon>Pseudomonadaceae</taxon>
        <taxon>Pseudomonas</taxon>
    </lineage>
</organism>
<reference evidence="1" key="1">
    <citation type="journal article" date="2020" name="FEMS Microbiol. Ecol.">
        <title>Temporal dynamics of bacterial communities during seed development and maturation.</title>
        <authorList>
            <person name="Chesneau G."/>
            <person name="Torres-Cortes G."/>
            <person name="Briand M."/>
            <person name="Darrasse A."/>
            <person name="Preveaux A."/>
            <person name="Marais C."/>
            <person name="Jacques M.A."/>
            <person name="Shade A."/>
            <person name="Barret M."/>
        </authorList>
    </citation>
    <scope>NUCLEOTIDE SEQUENCE</scope>
    <source>
        <strain evidence="1">CFBP13533</strain>
    </source>
</reference>
<dbReference type="Proteomes" id="UP000610293">
    <property type="component" value="Unassembled WGS sequence"/>
</dbReference>
<evidence type="ECO:0000313" key="1">
    <source>
        <dbReference type="EMBL" id="MBD8270957.1"/>
    </source>
</evidence>
<sequence length="61" mass="6938">MRRHICGGWGDVRAEHRRYNDAALELGGYLLSSYVISDGLDLCVFTEADRNLTAVFLLDEY</sequence>
<protein>
    <submittedName>
        <fullName evidence="1">Plasmid related protein</fullName>
    </submittedName>
</protein>
<dbReference type="AlphaFoldDB" id="A0AAE2PYT5"/>
<gene>
    <name evidence="1" type="ORF">IFU03_14475</name>
</gene>